<dbReference type="Pfam" id="PF02452">
    <property type="entry name" value="PemK_toxin"/>
    <property type="match status" value="1"/>
</dbReference>
<comment type="caution">
    <text evidence="3">The sequence shown here is derived from an EMBL/GenBank/DDBJ whole genome shotgun (WGS) entry which is preliminary data.</text>
</comment>
<accession>A0A559J8C0</accession>
<name>A0A559J8C0_9BACL</name>
<dbReference type="AlphaFoldDB" id="A0A559J8C0"/>
<dbReference type="InterPro" id="IPR003477">
    <property type="entry name" value="PemK-like"/>
</dbReference>
<evidence type="ECO:0000256" key="2">
    <source>
        <dbReference type="ARBA" id="ARBA00022649"/>
    </source>
</evidence>
<organism evidence="3 4">
    <name type="scientific">Cohnella terricola</name>
    <dbReference type="NCBI Taxonomy" id="1289167"/>
    <lineage>
        <taxon>Bacteria</taxon>
        <taxon>Bacillati</taxon>
        <taxon>Bacillota</taxon>
        <taxon>Bacilli</taxon>
        <taxon>Bacillales</taxon>
        <taxon>Paenibacillaceae</taxon>
        <taxon>Cohnella</taxon>
    </lineage>
</organism>
<dbReference type="SUPFAM" id="SSF50118">
    <property type="entry name" value="Cell growth inhibitor/plasmid maintenance toxic component"/>
    <property type="match status" value="1"/>
</dbReference>
<dbReference type="RefSeq" id="WP_144706534.1">
    <property type="nucleotide sequence ID" value="NZ_VNJJ01000018.1"/>
</dbReference>
<reference evidence="3 4" key="1">
    <citation type="submission" date="2019-07" db="EMBL/GenBank/DDBJ databases">
        <authorList>
            <person name="Kim J."/>
        </authorList>
    </citation>
    <scope>NUCLEOTIDE SEQUENCE [LARGE SCALE GENOMIC DNA]</scope>
    <source>
        <strain evidence="3 4">G13</strain>
    </source>
</reference>
<dbReference type="Gene3D" id="2.30.30.110">
    <property type="match status" value="1"/>
</dbReference>
<dbReference type="GO" id="GO:0003677">
    <property type="term" value="F:DNA binding"/>
    <property type="evidence" value="ECO:0007669"/>
    <property type="project" value="InterPro"/>
</dbReference>
<sequence length="132" mass="14101">MSVQGEVVRGSIVWLKLLPKVGNEQAGYRAAIVLSDGFIRSFSSSKLAFIIPITTKVKNTPFEVPAPTGVDAISLDGQLADRPEISVLEGVALPDHAKSVDLHARNAIVIGRADPGSTFYIRVSDYVKAILA</sequence>
<dbReference type="InterPro" id="IPR011067">
    <property type="entry name" value="Plasmid_toxin/cell-grow_inhib"/>
</dbReference>
<gene>
    <name evidence="3" type="ORF">FPZ45_21915</name>
</gene>
<evidence type="ECO:0000313" key="4">
    <source>
        <dbReference type="Proteomes" id="UP000316330"/>
    </source>
</evidence>
<protein>
    <submittedName>
        <fullName evidence="3">Uncharacterized protein</fullName>
    </submittedName>
</protein>
<dbReference type="Proteomes" id="UP000316330">
    <property type="component" value="Unassembled WGS sequence"/>
</dbReference>
<keyword evidence="2" id="KW-1277">Toxin-antitoxin system</keyword>
<evidence type="ECO:0000313" key="3">
    <source>
        <dbReference type="EMBL" id="TVX96086.1"/>
    </source>
</evidence>
<dbReference type="OrthoDB" id="9808744at2"/>
<evidence type="ECO:0000256" key="1">
    <source>
        <dbReference type="ARBA" id="ARBA00007521"/>
    </source>
</evidence>
<proteinExistence type="inferred from homology"/>
<comment type="similarity">
    <text evidence="1">Belongs to the PemK/MazF family.</text>
</comment>
<dbReference type="EMBL" id="VNJJ01000018">
    <property type="protein sequence ID" value="TVX96086.1"/>
    <property type="molecule type" value="Genomic_DNA"/>
</dbReference>
<keyword evidence="4" id="KW-1185">Reference proteome</keyword>